<keyword evidence="1" id="KW-0456">Lyase</keyword>
<keyword evidence="4" id="KW-1185">Reference proteome</keyword>
<sequence length="449" mass="49268">MHASPACGITSNVSFRTDRGAAMTDPTDPYLIISAACHAGLPTERYRPYLEAGHHRAFDDFLGRRDARRAEAARYGARHHTSALKWYEDNEEGLRGGWDAGRRVKELDGDGVAAEVVFPDAGTADGGTAPPFGAGLDPAAGADPETAVAGARAYNRWLAEFCATDPERHCGVALLPAGAETDAVVAEVHRARESGLGALLIPAGWDDAAPYHDRRYDPVWAAAAETAMPVLTCAGAGPRPEHGGHLGIQLSEAAWWPARPLWFLLWSGVFERHPGLRFGVVGAGCWWLPDLLWHMDRLYLGHGGRTGSPYAALKRSPHEYLDRQVFVCATAPSRHELARRYEIGVDNILWGSGFPHPEGTWPHTREWLRRAFHDIPVGETRRMLGESAAEAFGFDKRKLTRVACRIGPTPDDLGQPRNQAPVEASWRRARETGRHWLTGFDFPFVGMGE</sequence>
<feature type="domain" description="Amidohydrolase-related" evidence="2">
    <location>
        <begin position="134"/>
        <end position="394"/>
    </location>
</feature>
<evidence type="ECO:0000313" key="4">
    <source>
        <dbReference type="Proteomes" id="UP001500909"/>
    </source>
</evidence>
<dbReference type="Proteomes" id="UP001500909">
    <property type="component" value="Unassembled WGS sequence"/>
</dbReference>
<protein>
    <recommendedName>
        <fullName evidence="2">Amidohydrolase-related domain-containing protein</fullName>
    </recommendedName>
</protein>
<dbReference type="InterPro" id="IPR006680">
    <property type="entry name" value="Amidohydro-rel"/>
</dbReference>
<accession>A0ABP3J6J9</accession>
<dbReference type="PANTHER" id="PTHR21240:SF28">
    <property type="entry name" value="ISO-OROTATE DECARBOXYLASE (EUROFUNG)"/>
    <property type="match status" value="1"/>
</dbReference>
<gene>
    <name evidence="3" type="ORF">GCM10010361_00360</name>
</gene>
<dbReference type="Gene3D" id="3.20.20.140">
    <property type="entry name" value="Metal-dependent hydrolases"/>
    <property type="match status" value="1"/>
</dbReference>
<reference evidence="4" key="1">
    <citation type="journal article" date="2019" name="Int. J. Syst. Evol. Microbiol.">
        <title>The Global Catalogue of Microorganisms (GCM) 10K type strain sequencing project: providing services to taxonomists for standard genome sequencing and annotation.</title>
        <authorList>
            <consortium name="The Broad Institute Genomics Platform"/>
            <consortium name="The Broad Institute Genome Sequencing Center for Infectious Disease"/>
            <person name="Wu L."/>
            <person name="Ma J."/>
        </authorList>
    </citation>
    <scope>NUCLEOTIDE SEQUENCE [LARGE SCALE GENOMIC DNA]</scope>
    <source>
        <strain evidence="4">JCM 4805</strain>
    </source>
</reference>
<evidence type="ECO:0000313" key="3">
    <source>
        <dbReference type="EMBL" id="GAA0440386.1"/>
    </source>
</evidence>
<dbReference type="InterPro" id="IPR032466">
    <property type="entry name" value="Metal_Hydrolase"/>
</dbReference>
<dbReference type="InterPro" id="IPR032465">
    <property type="entry name" value="ACMSD"/>
</dbReference>
<comment type="caution">
    <text evidence="3">The sequence shown here is derived from an EMBL/GenBank/DDBJ whole genome shotgun (WGS) entry which is preliminary data.</text>
</comment>
<dbReference type="EMBL" id="BAAABY010000001">
    <property type="protein sequence ID" value="GAA0440386.1"/>
    <property type="molecule type" value="Genomic_DNA"/>
</dbReference>
<proteinExistence type="predicted"/>
<evidence type="ECO:0000256" key="1">
    <source>
        <dbReference type="ARBA" id="ARBA00023239"/>
    </source>
</evidence>
<dbReference type="PANTHER" id="PTHR21240">
    <property type="entry name" value="2-AMINO-3-CARBOXYLMUCONATE-6-SEMIALDEHYDE DECARBOXYLASE"/>
    <property type="match status" value="1"/>
</dbReference>
<organism evidence="3 4">
    <name type="scientific">Streptomyces olivaceiscleroticus</name>
    <dbReference type="NCBI Taxonomy" id="68245"/>
    <lineage>
        <taxon>Bacteria</taxon>
        <taxon>Bacillati</taxon>
        <taxon>Actinomycetota</taxon>
        <taxon>Actinomycetes</taxon>
        <taxon>Kitasatosporales</taxon>
        <taxon>Streptomycetaceae</taxon>
        <taxon>Streptomyces</taxon>
    </lineage>
</organism>
<evidence type="ECO:0000259" key="2">
    <source>
        <dbReference type="Pfam" id="PF04909"/>
    </source>
</evidence>
<dbReference type="SUPFAM" id="SSF51556">
    <property type="entry name" value="Metallo-dependent hydrolases"/>
    <property type="match status" value="1"/>
</dbReference>
<name>A0ABP3J6J9_9ACTN</name>
<dbReference type="Pfam" id="PF04909">
    <property type="entry name" value="Amidohydro_2"/>
    <property type="match status" value="1"/>
</dbReference>